<keyword evidence="1" id="KW-0812">Transmembrane</keyword>
<keyword evidence="1" id="KW-0472">Membrane</keyword>
<gene>
    <name evidence="2" type="ORF">HNP84_005367</name>
</gene>
<dbReference type="RefSeq" id="WP_185052550.1">
    <property type="nucleotide sequence ID" value="NZ_BAABIX010000002.1"/>
</dbReference>
<proteinExistence type="predicted"/>
<dbReference type="AlphaFoldDB" id="A0A840PCH0"/>
<keyword evidence="1" id="KW-1133">Transmembrane helix</keyword>
<sequence length="73" mass="7758">MERHPPAATGGFQAAFWACLVVAAVGALIALALPAVAGGTEQAPQWWRRRGRASARARTVFPEGQVMRLTSGR</sequence>
<evidence type="ECO:0000313" key="2">
    <source>
        <dbReference type="EMBL" id="MBB5135623.1"/>
    </source>
</evidence>
<reference evidence="2 3" key="1">
    <citation type="submission" date="2020-08" db="EMBL/GenBank/DDBJ databases">
        <title>Genomic Encyclopedia of Type Strains, Phase IV (KMG-IV): sequencing the most valuable type-strain genomes for metagenomic binning, comparative biology and taxonomic classification.</title>
        <authorList>
            <person name="Goeker M."/>
        </authorList>
    </citation>
    <scope>NUCLEOTIDE SEQUENCE [LARGE SCALE GENOMIC DNA]</scope>
    <source>
        <strain evidence="2 3">DSM 45615</strain>
    </source>
</reference>
<evidence type="ECO:0000313" key="3">
    <source>
        <dbReference type="Proteomes" id="UP000578449"/>
    </source>
</evidence>
<dbReference type="EMBL" id="JACHGN010000011">
    <property type="protein sequence ID" value="MBB5135623.1"/>
    <property type="molecule type" value="Genomic_DNA"/>
</dbReference>
<dbReference type="Proteomes" id="UP000578449">
    <property type="component" value="Unassembled WGS sequence"/>
</dbReference>
<organism evidence="2 3">
    <name type="scientific">Thermocatellispora tengchongensis</name>
    <dbReference type="NCBI Taxonomy" id="1073253"/>
    <lineage>
        <taxon>Bacteria</taxon>
        <taxon>Bacillati</taxon>
        <taxon>Actinomycetota</taxon>
        <taxon>Actinomycetes</taxon>
        <taxon>Streptosporangiales</taxon>
        <taxon>Streptosporangiaceae</taxon>
        <taxon>Thermocatellispora</taxon>
    </lineage>
</organism>
<protein>
    <submittedName>
        <fullName evidence="2">Uncharacterized protein</fullName>
    </submittedName>
</protein>
<comment type="caution">
    <text evidence="2">The sequence shown here is derived from an EMBL/GenBank/DDBJ whole genome shotgun (WGS) entry which is preliminary data.</text>
</comment>
<name>A0A840PCH0_9ACTN</name>
<accession>A0A840PCH0</accession>
<evidence type="ECO:0000256" key="1">
    <source>
        <dbReference type="SAM" id="Phobius"/>
    </source>
</evidence>
<keyword evidence="3" id="KW-1185">Reference proteome</keyword>
<feature type="transmembrane region" description="Helical" evidence="1">
    <location>
        <begin position="15"/>
        <end position="40"/>
    </location>
</feature>